<dbReference type="SMART" id="SM00233">
    <property type="entry name" value="PH"/>
    <property type="match status" value="1"/>
</dbReference>
<dbReference type="Pfam" id="PF15441">
    <property type="entry name" value="ARHGEF5_35"/>
    <property type="match status" value="1"/>
</dbReference>
<dbReference type="CTD" id="7984"/>
<dbReference type="InterPro" id="IPR047271">
    <property type="entry name" value="Ephexin-like"/>
</dbReference>
<evidence type="ECO:0000313" key="8">
    <source>
        <dbReference type="Proteomes" id="UP001732720"/>
    </source>
</evidence>
<dbReference type="SUPFAM" id="SSF50729">
    <property type="entry name" value="PH domain-like"/>
    <property type="match status" value="1"/>
</dbReference>
<proteinExistence type="predicted"/>
<feature type="compositionally biased region" description="Polar residues" evidence="4">
    <location>
        <begin position="801"/>
        <end position="810"/>
    </location>
</feature>
<feature type="region of interest" description="Disordered" evidence="4">
    <location>
        <begin position="100"/>
        <end position="140"/>
    </location>
</feature>
<feature type="region of interest" description="Disordered" evidence="4">
    <location>
        <begin position="791"/>
        <end position="1090"/>
    </location>
</feature>
<dbReference type="InterPro" id="IPR035899">
    <property type="entry name" value="DBL_dom_sf"/>
</dbReference>
<protein>
    <submittedName>
        <fullName evidence="9">Rho guanine nucleotide exchange factor 5</fullName>
    </submittedName>
</protein>
<feature type="compositionally biased region" description="Basic and acidic residues" evidence="4">
    <location>
        <begin position="355"/>
        <end position="367"/>
    </location>
</feature>
<reference evidence="9" key="1">
    <citation type="submission" date="2025-08" db="UniProtKB">
        <authorList>
            <consortium name="RefSeq"/>
        </authorList>
    </citation>
    <scope>IDENTIFICATION</scope>
    <source>
        <tissue evidence="9">Leukocyte</tissue>
    </source>
</reference>
<dbReference type="GO" id="GO:0005085">
    <property type="term" value="F:guanyl-nucleotide exchange factor activity"/>
    <property type="evidence" value="ECO:0007669"/>
    <property type="project" value="UniProtKB-KW"/>
</dbReference>
<dbReference type="PROSITE" id="PS00741">
    <property type="entry name" value="DH_1"/>
    <property type="match status" value="1"/>
</dbReference>
<feature type="compositionally biased region" description="Basic and acidic residues" evidence="4">
    <location>
        <begin position="398"/>
        <end position="410"/>
    </location>
</feature>
<dbReference type="RefSeq" id="XP_020025161.1">
    <property type="nucleotide sequence ID" value="XM_020169572.1"/>
</dbReference>
<evidence type="ECO:0000256" key="2">
    <source>
        <dbReference type="ARBA" id="ARBA00022658"/>
    </source>
</evidence>
<feature type="domain" description="DH" evidence="7">
    <location>
        <begin position="1180"/>
        <end position="1364"/>
    </location>
</feature>
<dbReference type="SMART" id="SM00325">
    <property type="entry name" value="RhoGEF"/>
    <property type="match status" value="1"/>
</dbReference>
<feature type="compositionally biased region" description="Polar residues" evidence="4">
    <location>
        <begin position="207"/>
        <end position="220"/>
    </location>
</feature>
<dbReference type="PROSITE" id="PS50003">
    <property type="entry name" value="PH_DOMAIN"/>
    <property type="match status" value="1"/>
</dbReference>
<feature type="compositionally biased region" description="Polar residues" evidence="4">
    <location>
        <begin position="870"/>
        <end position="882"/>
    </location>
</feature>
<feature type="region of interest" description="Disordered" evidence="4">
    <location>
        <begin position="636"/>
        <end position="655"/>
    </location>
</feature>
<dbReference type="Pfam" id="PF00169">
    <property type="entry name" value="PH"/>
    <property type="match status" value="1"/>
</dbReference>
<evidence type="ECO:0000259" key="6">
    <source>
        <dbReference type="PROSITE" id="PS50003"/>
    </source>
</evidence>
<feature type="compositionally biased region" description="Polar residues" evidence="4">
    <location>
        <begin position="605"/>
        <end position="616"/>
    </location>
</feature>
<feature type="region of interest" description="Disordered" evidence="4">
    <location>
        <begin position="660"/>
        <end position="701"/>
    </location>
</feature>
<evidence type="ECO:0000256" key="4">
    <source>
        <dbReference type="SAM" id="MobiDB-lite"/>
    </source>
</evidence>
<keyword evidence="1 3" id="KW-0728">SH3 domain</keyword>
<feature type="compositionally biased region" description="Polar residues" evidence="4">
    <location>
        <begin position="668"/>
        <end position="677"/>
    </location>
</feature>
<dbReference type="GeneID" id="109690306"/>
<dbReference type="Gene3D" id="1.20.900.10">
    <property type="entry name" value="Dbl homology (DH) domain"/>
    <property type="match status" value="1"/>
</dbReference>
<feature type="compositionally biased region" description="Polar residues" evidence="4">
    <location>
        <begin position="892"/>
        <end position="902"/>
    </location>
</feature>
<feature type="region of interest" description="Disordered" evidence="4">
    <location>
        <begin position="589"/>
        <end position="621"/>
    </location>
</feature>
<dbReference type="SUPFAM" id="SSF50044">
    <property type="entry name" value="SH3-domain"/>
    <property type="match status" value="1"/>
</dbReference>
<evidence type="ECO:0000313" key="9">
    <source>
        <dbReference type="RefSeq" id="XP_020025161.1"/>
    </source>
</evidence>
<accession>A0A8B7UZN7</accession>
<dbReference type="Proteomes" id="UP001732720">
    <property type="component" value="Chromosome 2"/>
</dbReference>
<feature type="region of interest" description="Disordered" evidence="4">
    <location>
        <begin position="490"/>
        <end position="565"/>
    </location>
</feature>
<feature type="domain" description="SH3" evidence="5">
    <location>
        <begin position="1516"/>
        <end position="1577"/>
    </location>
</feature>
<dbReference type="CDD" id="cd01221">
    <property type="entry name" value="PH_ephexin"/>
    <property type="match status" value="1"/>
</dbReference>
<evidence type="ECO:0000259" key="5">
    <source>
        <dbReference type="PROSITE" id="PS50002"/>
    </source>
</evidence>
<name>A0A8B7UZN7_CASCN</name>
<evidence type="ECO:0000256" key="1">
    <source>
        <dbReference type="ARBA" id="ARBA00022443"/>
    </source>
</evidence>
<dbReference type="GO" id="GO:0005737">
    <property type="term" value="C:cytoplasm"/>
    <property type="evidence" value="ECO:0007669"/>
    <property type="project" value="TreeGrafter"/>
</dbReference>
<dbReference type="Pfam" id="PF00621">
    <property type="entry name" value="RhoGEF"/>
    <property type="match status" value="1"/>
</dbReference>
<feature type="compositionally biased region" description="Pro residues" evidence="4">
    <location>
        <begin position="845"/>
        <end position="863"/>
    </location>
</feature>
<dbReference type="RefSeq" id="XP_020025161.1">
    <property type="nucleotide sequence ID" value="XM_020169572.2"/>
</dbReference>
<dbReference type="FunFam" id="2.30.30.40:FF:000111">
    <property type="entry name" value="Rho guanine nucleotide exchange factor (GEF) 5"/>
    <property type="match status" value="1"/>
</dbReference>
<evidence type="ECO:0000259" key="7">
    <source>
        <dbReference type="PROSITE" id="PS50010"/>
    </source>
</evidence>
<keyword evidence="2" id="KW-0344">Guanine-nucleotide releasing factor</keyword>
<evidence type="ECO:0000256" key="3">
    <source>
        <dbReference type="PROSITE-ProRule" id="PRU00192"/>
    </source>
</evidence>
<dbReference type="PANTHER" id="PTHR12845:SF2">
    <property type="entry name" value="DH DOMAIN-CONTAINING PROTEIN-RELATED"/>
    <property type="match status" value="1"/>
</dbReference>
<dbReference type="FunFam" id="2.30.29.30:FF:000205">
    <property type="entry name" value="Rho guanine nucleotide exchange factor (GEF) 19"/>
    <property type="match status" value="1"/>
</dbReference>
<dbReference type="PROSITE" id="PS50010">
    <property type="entry name" value="DH_2"/>
    <property type="match status" value="1"/>
</dbReference>
<sequence length="1603" mass="177945">MEAEELQHGASTPIPALGEFRVIPEVIMRSNQIPVLDPEGQEGQDQSFNWTDGHRYLVTQPGELGDMSDYATGSIPSFPKEDSADVETNQENLVTEACDAPELQEAVPPSPADRGARTLAPPGLWVCPEQGESPDIVPKSSKLGSRLEVEFQPDFASLTLETEQGEKKEETSPDSSAHTGFLPPCETHSAETNHTEGPGSGPVRQGEQLQLKETQKSQGQEGLFNLQEDQALEEQEQQEGELQEEETLGEGVCSDGLCGEQEQMIEQVSGKEREQQQNQEQIQDDVMLQGQGEKEGLSGELEGFDYEEWGQEDKERRTQGQGGPEDWGQGKRMLRELEESSMDFQYAENQSTVGKSEEVTGKQDQGLRQKVISVQETEEEAGSNEEKPGNGGGQEAVEGERSMEEEEHHSPSPLALVAAEVLSPCDLFPDVSYPMAQIPGTQTEPRPEELTPRALIHTVEPTVCSPQPISLAGSFAPGESLDNQIAQDLQQEGSKLRKRTVSTQRTEVVSTNPSVTSPGTPDSAPFSPAEVSPITTALSSSSPPSAFPRGETPRASLSTDSLPPCEVSESSLAAIHGFALAEATTDPCASSARASPHSPPASCSGATQHLRSNSFPGSHRTEQQIPDLVGRSLSFSHSELPQRPPKPAIYGSVIPRRDRRRDCGIISESPTSLSTLRQDSEEFTLNPERPRSPHDSQLWTSPHNSTFATGYPAYGSSPSTVSMDMRIHEPLPPPPLEKRHIYPSIMERDGPVHTVTPTLKRYSHPPPLVLSSGFHGPPTGPLPEVPDPLMVRQHRPLPSTPDGTHQNQASVPPRLKYNKPLPPTPDFPQHHHSPISSSISRMYRPLPPIPIMDPSTEPPPLPPKTRGRSRSTQVGLLNSADQAKQRPVGQDWTVSTPPSAGRTSWPPATGRSMESLSSTNRSKSEVSPGMAFSNMSNLLRPSSPTTPWTPELQRSTSKVEPGRSGESDAPAKLLLRRSAPEEGANGLRRSALGPTRQPEKPSHPQLEKASSWPHRRDLGRPPEGSSGQVGLSEGPSKQKGWKRQGLRRPSILPEGSSDSRSPVMGRSPGPSEVVVFREKKPKEGTGGFSRRCSKLINSSQLLYQEYSDVFLNKEIQSQQRLDSLSETSGLASPRQPRKGLVSSESYLQRLSMASSGSLWQEIPVVRNSTVLLSMTHEDQKLQEAKFELIVSEASYLRSLNIAVDHFQHSTQLRATLSNQDHQWLFSRLQDVRDVSTMFLSDLEENFENNIFSFQVCDVVLNHAPDFRRVYLPYVTNQTYQERTFQNLMNSNSSFREVLEKLESDPICQRLSLKSFLILPFQRITRLKLLLQNILKRTQPGSSEEAEATKAHHALEELIRDCNNNVQRMRRTEELIYLSQKIEFECKIFPLISQSRWLVKSGELTALEFSVSPGLRRKLNTRPVHLHLFNDCLLLSRPREGSRFLVFDHAPFSSIRGEKCEMKLHGPHKNLFRLFLRHNAQGTQAEFLFRTETQSEKLRWISALAMPREELDLLECYDSPQVQCLRAYKPRENDELALEKADVVMVTQQSSDGWLEGVRLSDGEQGWFPLPQVEFISNPEVRARNLKEAHRVKTAKLQLVEQQA</sequence>
<dbReference type="SMART" id="SM00326">
    <property type="entry name" value="SH3"/>
    <property type="match status" value="1"/>
</dbReference>
<feature type="compositionally biased region" description="Basic and acidic residues" evidence="4">
    <location>
        <begin position="997"/>
        <end position="1006"/>
    </location>
</feature>
<organism evidence="9">
    <name type="scientific">Castor canadensis</name>
    <name type="common">American beaver</name>
    <dbReference type="NCBI Taxonomy" id="51338"/>
    <lineage>
        <taxon>Eukaryota</taxon>
        <taxon>Metazoa</taxon>
        <taxon>Chordata</taxon>
        <taxon>Craniata</taxon>
        <taxon>Vertebrata</taxon>
        <taxon>Euteleostomi</taxon>
        <taxon>Mammalia</taxon>
        <taxon>Eutheria</taxon>
        <taxon>Euarchontoglires</taxon>
        <taxon>Glires</taxon>
        <taxon>Rodentia</taxon>
        <taxon>Castorimorpha</taxon>
        <taxon>Castoridae</taxon>
        <taxon>Castor</taxon>
    </lineage>
</organism>
<feature type="region of interest" description="Disordered" evidence="4">
    <location>
        <begin position="157"/>
        <end position="329"/>
    </location>
</feature>
<dbReference type="Gene3D" id="2.30.29.30">
    <property type="entry name" value="Pleckstrin-homology domain (PH domain)/Phosphotyrosine-binding domain (PTB)"/>
    <property type="match status" value="1"/>
</dbReference>
<gene>
    <name evidence="9" type="primary">Arhgef5</name>
</gene>
<dbReference type="InterPro" id="IPR036028">
    <property type="entry name" value="SH3-like_dom_sf"/>
</dbReference>
<feature type="domain" description="PH" evidence="6">
    <location>
        <begin position="1396"/>
        <end position="1508"/>
    </location>
</feature>
<feature type="compositionally biased region" description="Polar residues" evidence="4">
    <location>
        <begin position="933"/>
        <end position="958"/>
    </location>
</feature>
<dbReference type="KEGG" id="ccan:109690306"/>
<dbReference type="CDD" id="cd00160">
    <property type="entry name" value="RhoGEF"/>
    <property type="match status" value="1"/>
</dbReference>
<dbReference type="PROSITE" id="PS50002">
    <property type="entry name" value="SH3"/>
    <property type="match status" value="1"/>
</dbReference>
<dbReference type="InterPro" id="IPR047270">
    <property type="entry name" value="PH_ephexin"/>
</dbReference>
<dbReference type="OrthoDB" id="27593at2759"/>
<feature type="compositionally biased region" description="Polar residues" evidence="4">
    <location>
        <begin position="912"/>
        <end position="921"/>
    </location>
</feature>
<feature type="compositionally biased region" description="Low complexity" evidence="4">
    <location>
        <begin position="589"/>
        <end position="604"/>
    </location>
</feature>
<dbReference type="SUPFAM" id="SSF48065">
    <property type="entry name" value="DBL homology domain (DH-domain)"/>
    <property type="match status" value="1"/>
</dbReference>
<feature type="region of interest" description="Disordered" evidence="4">
    <location>
        <begin position="348"/>
        <end position="413"/>
    </location>
</feature>
<dbReference type="InterPro" id="IPR000219">
    <property type="entry name" value="DH_dom"/>
</dbReference>
<dbReference type="InterPro" id="IPR011993">
    <property type="entry name" value="PH-like_dom_sf"/>
</dbReference>
<dbReference type="CDD" id="cd11940">
    <property type="entry name" value="SH3_ARHGEF5_19"/>
    <property type="match status" value="1"/>
</dbReference>
<dbReference type="InterPro" id="IPR029212">
    <property type="entry name" value="ARHGEF5/35_N"/>
</dbReference>
<dbReference type="InterPro" id="IPR001849">
    <property type="entry name" value="PH_domain"/>
</dbReference>
<dbReference type="InterPro" id="IPR001331">
    <property type="entry name" value="GDS_CDC24_CS"/>
</dbReference>
<dbReference type="Gene3D" id="2.30.30.40">
    <property type="entry name" value="SH3 Domains"/>
    <property type="match status" value="1"/>
</dbReference>
<dbReference type="GO" id="GO:0035556">
    <property type="term" value="P:intracellular signal transduction"/>
    <property type="evidence" value="ECO:0007669"/>
    <property type="project" value="InterPro"/>
</dbReference>
<dbReference type="InterPro" id="IPR001452">
    <property type="entry name" value="SH3_domain"/>
</dbReference>
<dbReference type="PANTHER" id="PTHR12845">
    <property type="entry name" value="GUANINE NUCLEOTIDE EXCHANGE FACTOR"/>
    <property type="match status" value="1"/>
</dbReference>
<feature type="compositionally biased region" description="Acidic residues" evidence="4">
    <location>
        <begin position="230"/>
        <end position="248"/>
    </location>
</feature>
<dbReference type="FunFam" id="1.20.900.10:FF:000007">
    <property type="entry name" value="rho guanine nucleotide exchange factor 19"/>
    <property type="match status" value="1"/>
</dbReference>
<keyword evidence="8" id="KW-1185">Reference proteome</keyword>
<feature type="compositionally biased region" description="Polar residues" evidence="4">
    <location>
        <begin position="501"/>
        <end position="520"/>
    </location>
</feature>
<dbReference type="Pfam" id="PF00018">
    <property type="entry name" value="SH3_1"/>
    <property type="match status" value="1"/>
</dbReference>
<dbReference type="GO" id="GO:0005634">
    <property type="term" value="C:nucleus"/>
    <property type="evidence" value="ECO:0007669"/>
    <property type="project" value="TreeGrafter"/>
</dbReference>